<keyword evidence="10" id="KW-1185">Reference proteome</keyword>
<evidence type="ECO:0000256" key="5">
    <source>
        <dbReference type="ARBA" id="ARBA00030451"/>
    </source>
</evidence>
<dbReference type="InterPro" id="IPR009072">
    <property type="entry name" value="Histone-fold"/>
</dbReference>
<dbReference type="GO" id="GO:0016251">
    <property type="term" value="F:RNA polymerase II general transcription initiation factor activity"/>
    <property type="evidence" value="ECO:0007669"/>
    <property type="project" value="TreeGrafter"/>
</dbReference>
<dbReference type="Gene3D" id="1.10.20.10">
    <property type="entry name" value="Histone, subunit A"/>
    <property type="match status" value="1"/>
</dbReference>
<comment type="caution">
    <text evidence="9">The sequence shown here is derived from an EMBL/GenBank/DDBJ whole genome shotgun (WGS) entry which is preliminary data.</text>
</comment>
<dbReference type="OMA" id="CKTIKEM"/>
<dbReference type="PANTHER" id="PTHR46138">
    <property type="entry name" value="PROTEIN DR1"/>
    <property type="match status" value="1"/>
</dbReference>
<evidence type="ECO:0000256" key="4">
    <source>
        <dbReference type="ARBA" id="ARBA00023242"/>
    </source>
</evidence>
<dbReference type="SUPFAM" id="SSF47113">
    <property type="entry name" value="Histone-fold"/>
    <property type="match status" value="1"/>
</dbReference>
<evidence type="ECO:0000256" key="2">
    <source>
        <dbReference type="ARBA" id="ARBA00009245"/>
    </source>
</evidence>
<gene>
    <name evidence="9" type="ORF">HPB48_017714</name>
</gene>
<dbReference type="Pfam" id="PF00808">
    <property type="entry name" value="CBFD_NFYB_HMF"/>
    <property type="match status" value="1"/>
</dbReference>
<sequence>MSSRRTKSSKEDDFSVIPRAAVVRMISEVQPDVRCSKETEDFFVACCTRFVQHMTTEALNICWFNKNRKIMSYHALAALERVGFGEFRKDIMAAVRNCKLTAARLRRKGSRLENLGVPLEVLQRQQQDLIDQARRHEEELAQHESAEMMEEEGTLEVRVKQEFP</sequence>
<name>A0A9J6FWB5_HAELO</name>
<dbReference type="GO" id="GO:0000122">
    <property type="term" value="P:negative regulation of transcription by RNA polymerase II"/>
    <property type="evidence" value="ECO:0007669"/>
    <property type="project" value="InterPro"/>
</dbReference>
<dbReference type="CDD" id="cd22905">
    <property type="entry name" value="HFD_Dr1"/>
    <property type="match status" value="1"/>
</dbReference>
<comment type="similarity">
    <text evidence="2">Belongs to the NC2 beta/DR1 family.</text>
</comment>
<organism evidence="9 10">
    <name type="scientific">Haemaphysalis longicornis</name>
    <name type="common">Bush tick</name>
    <dbReference type="NCBI Taxonomy" id="44386"/>
    <lineage>
        <taxon>Eukaryota</taxon>
        <taxon>Metazoa</taxon>
        <taxon>Ecdysozoa</taxon>
        <taxon>Arthropoda</taxon>
        <taxon>Chelicerata</taxon>
        <taxon>Arachnida</taxon>
        <taxon>Acari</taxon>
        <taxon>Parasitiformes</taxon>
        <taxon>Ixodida</taxon>
        <taxon>Ixodoidea</taxon>
        <taxon>Ixodidae</taxon>
        <taxon>Haemaphysalinae</taxon>
        <taxon>Haemaphysalis</taxon>
    </lineage>
</organism>
<reference evidence="9 10" key="1">
    <citation type="journal article" date="2020" name="Cell">
        <title>Large-Scale Comparative Analyses of Tick Genomes Elucidate Their Genetic Diversity and Vector Capacities.</title>
        <authorList>
            <consortium name="Tick Genome and Microbiome Consortium (TIGMIC)"/>
            <person name="Jia N."/>
            <person name="Wang J."/>
            <person name="Shi W."/>
            <person name="Du L."/>
            <person name="Sun Y."/>
            <person name="Zhan W."/>
            <person name="Jiang J.F."/>
            <person name="Wang Q."/>
            <person name="Zhang B."/>
            <person name="Ji P."/>
            <person name="Bell-Sakyi L."/>
            <person name="Cui X.M."/>
            <person name="Yuan T.T."/>
            <person name="Jiang B.G."/>
            <person name="Yang W.F."/>
            <person name="Lam T.T."/>
            <person name="Chang Q.C."/>
            <person name="Ding S.J."/>
            <person name="Wang X.J."/>
            <person name="Zhu J.G."/>
            <person name="Ruan X.D."/>
            <person name="Zhao L."/>
            <person name="Wei J.T."/>
            <person name="Ye R.Z."/>
            <person name="Que T.C."/>
            <person name="Du C.H."/>
            <person name="Zhou Y.H."/>
            <person name="Cheng J.X."/>
            <person name="Dai P.F."/>
            <person name="Guo W.B."/>
            <person name="Han X.H."/>
            <person name="Huang E.J."/>
            <person name="Li L.F."/>
            <person name="Wei W."/>
            <person name="Gao Y.C."/>
            <person name="Liu J.Z."/>
            <person name="Shao H.Z."/>
            <person name="Wang X."/>
            <person name="Wang C.C."/>
            <person name="Yang T.C."/>
            <person name="Huo Q.B."/>
            <person name="Li W."/>
            <person name="Chen H.Y."/>
            <person name="Chen S.E."/>
            <person name="Zhou L.G."/>
            <person name="Ni X.B."/>
            <person name="Tian J.H."/>
            <person name="Sheng Y."/>
            <person name="Liu T."/>
            <person name="Pan Y.S."/>
            <person name="Xia L.Y."/>
            <person name="Li J."/>
            <person name="Zhao F."/>
            <person name="Cao W.C."/>
        </authorList>
    </citation>
    <scope>NUCLEOTIDE SEQUENCE [LARGE SCALE GENOMIC DNA]</scope>
    <source>
        <strain evidence="9">HaeL-2018</strain>
    </source>
</reference>
<comment type="subcellular location">
    <subcellularLocation>
        <location evidence="1">Nucleus</location>
    </subcellularLocation>
</comment>
<evidence type="ECO:0000313" key="10">
    <source>
        <dbReference type="Proteomes" id="UP000821853"/>
    </source>
</evidence>
<protein>
    <recommendedName>
        <fullName evidence="3">Protein Dr1</fullName>
    </recommendedName>
    <alternativeName>
        <fullName evidence="6">Down-regulator of transcription 1</fullName>
    </alternativeName>
    <alternativeName>
        <fullName evidence="5">Negative cofactor 2-beta</fullName>
    </alternativeName>
</protein>
<keyword evidence="4" id="KW-0539">Nucleus</keyword>
<dbReference type="GO" id="GO:0017054">
    <property type="term" value="C:negative cofactor 2 complex"/>
    <property type="evidence" value="ECO:0007669"/>
    <property type="project" value="InterPro"/>
</dbReference>
<dbReference type="GO" id="GO:0017025">
    <property type="term" value="F:TBP-class protein binding"/>
    <property type="evidence" value="ECO:0007669"/>
    <property type="project" value="TreeGrafter"/>
</dbReference>
<evidence type="ECO:0000256" key="7">
    <source>
        <dbReference type="SAM" id="MobiDB-lite"/>
    </source>
</evidence>
<evidence type="ECO:0000256" key="6">
    <source>
        <dbReference type="ARBA" id="ARBA00032651"/>
    </source>
</evidence>
<proteinExistence type="inferred from homology"/>
<evidence type="ECO:0000313" key="9">
    <source>
        <dbReference type="EMBL" id="KAH9366641.1"/>
    </source>
</evidence>
<evidence type="ECO:0000256" key="3">
    <source>
        <dbReference type="ARBA" id="ARBA00018742"/>
    </source>
</evidence>
<accession>A0A9J6FWB5</accession>
<dbReference type="GO" id="GO:0051123">
    <property type="term" value="P:RNA polymerase II preinitiation complex assembly"/>
    <property type="evidence" value="ECO:0007669"/>
    <property type="project" value="TreeGrafter"/>
</dbReference>
<dbReference type="PANTHER" id="PTHR46138:SF1">
    <property type="entry name" value="PROTEIN DR1"/>
    <property type="match status" value="1"/>
</dbReference>
<dbReference type="AlphaFoldDB" id="A0A9J6FWB5"/>
<evidence type="ECO:0000256" key="1">
    <source>
        <dbReference type="ARBA" id="ARBA00004123"/>
    </source>
</evidence>
<dbReference type="GO" id="GO:0046982">
    <property type="term" value="F:protein heterodimerization activity"/>
    <property type="evidence" value="ECO:0007669"/>
    <property type="project" value="InterPro"/>
</dbReference>
<dbReference type="Proteomes" id="UP000821853">
    <property type="component" value="Chromosome 2"/>
</dbReference>
<feature type="compositionally biased region" description="Basic and acidic residues" evidence="7">
    <location>
        <begin position="155"/>
        <end position="164"/>
    </location>
</feature>
<evidence type="ECO:0000259" key="8">
    <source>
        <dbReference type="Pfam" id="PF00808"/>
    </source>
</evidence>
<feature type="region of interest" description="Disordered" evidence="7">
    <location>
        <begin position="143"/>
        <end position="164"/>
    </location>
</feature>
<dbReference type="OrthoDB" id="601405at2759"/>
<dbReference type="InterPro" id="IPR042225">
    <property type="entry name" value="Ncb2"/>
</dbReference>
<feature type="domain" description="Transcription factor CBF/NF-Y/archaeal histone" evidence="8">
    <location>
        <begin position="17"/>
        <end position="79"/>
    </location>
</feature>
<dbReference type="EMBL" id="JABSTR010000004">
    <property type="protein sequence ID" value="KAH9366641.1"/>
    <property type="molecule type" value="Genomic_DNA"/>
</dbReference>
<dbReference type="InterPro" id="IPR003958">
    <property type="entry name" value="CBFA_NFYB_domain"/>
</dbReference>
<dbReference type="VEuPathDB" id="VectorBase:HLOH_043450"/>